<accession>A0ABS2FFE3</accession>
<evidence type="ECO:0000313" key="6">
    <source>
        <dbReference type="Proteomes" id="UP000767334"/>
    </source>
</evidence>
<dbReference type="Pfam" id="PF12833">
    <property type="entry name" value="HTH_18"/>
    <property type="match status" value="1"/>
</dbReference>
<evidence type="ECO:0000259" key="4">
    <source>
        <dbReference type="PROSITE" id="PS01124"/>
    </source>
</evidence>
<dbReference type="RefSeq" id="WP_195515944.1">
    <property type="nucleotide sequence ID" value="NZ_JACJLL010000021.1"/>
</dbReference>
<reference evidence="5 6" key="1">
    <citation type="journal article" date="2021" name="Sci. Rep.">
        <title>The distribution of antibiotic resistance genes in chicken gut microbiota commensals.</title>
        <authorList>
            <person name="Juricova H."/>
            <person name="Matiasovicova J."/>
            <person name="Kubasova T."/>
            <person name="Cejkova D."/>
            <person name="Rychlik I."/>
        </authorList>
    </citation>
    <scope>NUCLEOTIDE SEQUENCE [LARGE SCALE GENOMIC DNA]</scope>
    <source>
        <strain evidence="5 6">An435</strain>
    </source>
</reference>
<keyword evidence="1" id="KW-0805">Transcription regulation</keyword>
<dbReference type="PANTHER" id="PTHR43280:SF28">
    <property type="entry name" value="HTH-TYPE TRANSCRIPTIONAL ACTIVATOR RHAS"/>
    <property type="match status" value="1"/>
</dbReference>
<dbReference type="InterPro" id="IPR018060">
    <property type="entry name" value="HTH_AraC"/>
</dbReference>
<dbReference type="InterPro" id="IPR009057">
    <property type="entry name" value="Homeodomain-like_sf"/>
</dbReference>
<dbReference type="EMBL" id="JACJLL010000021">
    <property type="protein sequence ID" value="MBM6818747.1"/>
    <property type="molecule type" value="Genomic_DNA"/>
</dbReference>
<keyword evidence="3" id="KW-0804">Transcription</keyword>
<protein>
    <submittedName>
        <fullName evidence="5">Helix-turn-helix transcriptional regulator</fullName>
    </submittedName>
</protein>
<gene>
    <name evidence="5" type="ORF">H6A19_05215</name>
</gene>
<comment type="caution">
    <text evidence="5">The sequence shown here is derived from an EMBL/GenBank/DDBJ whole genome shotgun (WGS) entry which is preliminary data.</text>
</comment>
<sequence length="242" mass="28145">MISNILTNFFNCLAVPILVLNYKFETIFTYNHDSKIDDSFYTSKAIEELKKSDFSSNTFSFNINHDISFTCISFNHYDNTKMYLLMGPYTINEDSNNTNVINTLTEDGLKSIIKLHSYIIDNHICNNKSNKINSPFVNHAIKYIEKNYAHEISIDDICKELNVNKCYFCSVFKKEIGSTFINYLNNYKIEKSKELLKNPNISLLDVSLSVGYNNQSYFSTVFKKITSKTPLEFRDEYIKTKN</sequence>
<evidence type="ECO:0000256" key="2">
    <source>
        <dbReference type="ARBA" id="ARBA00023125"/>
    </source>
</evidence>
<feature type="domain" description="HTH araC/xylS-type" evidence="4">
    <location>
        <begin position="138"/>
        <end position="236"/>
    </location>
</feature>
<dbReference type="InterPro" id="IPR018062">
    <property type="entry name" value="HTH_AraC-typ_CS"/>
</dbReference>
<dbReference type="SMART" id="SM00342">
    <property type="entry name" value="HTH_ARAC"/>
    <property type="match status" value="1"/>
</dbReference>
<dbReference type="InterPro" id="IPR020449">
    <property type="entry name" value="Tscrpt_reg_AraC-type_HTH"/>
</dbReference>
<dbReference type="SUPFAM" id="SSF46689">
    <property type="entry name" value="Homeodomain-like"/>
    <property type="match status" value="2"/>
</dbReference>
<dbReference type="Gene3D" id="1.10.10.60">
    <property type="entry name" value="Homeodomain-like"/>
    <property type="match status" value="2"/>
</dbReference>
<dbReference type="PANTHER" id="PTHR43280">
    <property type="entry name" value="ARAC-FAMILY TRANSCRIPTIONAL REGULATOR"/>
    <property type="match status" value="1"/>
</dbReference>
<evidence type="ECO:0000313" key="5">
    <source>
        <dbReference type="EMBL" id="MBM6818747.1"/>
    </source>
</evidence>
<evidence type="ECO:0000256" key="1">
    <source>
        <dbReference type="ARBA" id="ARBA00023015"/>
    </source>
</evidence>
<dbReference type="Proteomes" id="UP000767334">
    <property type="component" value="Unassembled WGS sequence"/>
</dbReference>
<dbReference type="PROSITE" id="PS00041">
    <property type="entry name" value="HTH_ARAC_FAMILY_1"/>
    <property type="match status" value="1"/>
</dbReference>
<name>A0ABS2FFE3_9CLOT</name>
<organism evidence="5 6">
    <name type="scientific">Clostridium saudiense</name>
    <dbReference type="NCBI Taxonomy" id="1414720"/>
    <lineage>
        <taxon>Bacteria</taxon>
        <taxon>Bacillati</taxon>
        <taxon>Bacillota</taxon>
        <taxon>Clostridia</taxon>
        <taxon>Eubacteriales</taxon>
        <taxon>Clostridiaceae</taxon>
        <taxon>Clostridium</taxon>
    </lineage>
</organism>
<keyword evidence="2" id="KW-0238">DNA-binding</keyword>
<keyword evidence="6" id="KW-1185">Reference proteome</keyword>
<dbReference type="PRINTS" id="PR00032">
    <property type="entry name" value="HTHARAC"/>
</dbReference>
<dbReference type="PROSITE" id="PS01124">
    <property type="entry name" value="HTH_ARAC_FAMILY_2"/>
    <property type="match status" value="1"/>
</dbReference>
<evidence type="ECO:0000256" key="3">
    <source>
        <dbReference type="ARBA" id="ARBA00023163"/>
    </source>
</evidence>
<proteinExistence type="predicted"/>